<name>A0A8S5V4V9_9CAUD</name>
<organism evidence="2">
    <name type="scientific">Siphoviridae sp. ctjsp22</name>
    <dbReference type="NCBI Taxonomy" id="2825636"/>
    <lineage>
        <taxon>Viruses</taxon>
        <taxon>Duplodnaviria</taxon>
        <taxon>Heunggongvirae</taxon>
        <taxon>Uroviricota</taxon>
        <taxon>Caudoviricetes</taxon>
    </lineage>
</organism>
<accession>A0A8S5V4V9</accession>
<reference evidence="2" key="1">
    <citation type="journal article" date="2021" name="Proc. Natl. Acad. Sci. U.S.A.">
        <title>A Catalog of Tens of Thousands of Viruses from Human Metagenomes Reveals Hidden Associations with Chronic Diseases.</title>
        <authorList>
            <person name="Tisza M.J."/>
            <person name="Buck C.B."/>
        </authorList>
    </citation>
    <scope>NUCLEOTIDE SEQUENCE</scope>
    <source>
        <strain evidence="2">Ctjsp22</strain>
    </source>
</reference>
<evidence type="ECO:0000313" key="2">
    <source>
        <dbReference type="EMBL" id="DAG01792.1"/>
    </source>
</evidence>
<protein>
    <submittedName>
        <fullName evidence="2">Uncharacterized protein</fullName>
    </submittedName>
</protein>
<dbReference type="EMBL" id="BK016198">
    <property type="protein sequence ID" value="DAG01792.1"/>
    <property type="molecule type" value="Genomic_DNA"/>
</dbReference>
<keyword evidence="1" id="KW-0472">Membrane</keyword>
<evidence type="ECO:0000256" key="1">
    <source>
        <dbReference type="SAM" id="Phobius"/>
    </source>
</evidence>
<feature type="transmembrane region" description="Helical" evidence="1">
    <location>
        <begin position="490"/>
        <end position="514"/>
    </location>
</feature>
<sequence>MSCEPAPFKSAAGLGGQNDVVQHSGLEGVLQHHACHQLDLAGLYGTGGVHVRHIAGNDAVAGGGNAVEAVQTDTHRVDAGGAVGGSGSGRSANNVHRGSAVVVLAHVHQGDTGKGLHHLAKVVLCTLVVTGTAGAGTGLHQHIAVHHQHGGVTVDGVHQLVQLVNERVGVAIQQSRGGQVDAGGQLRRSAGQQLFQAVKGAGHITSAGSGGSAVDDQVVEVVAGRLDLLLCLERQLVYSAGGVLQHTVNGERTAHDDSLCGLLDALGLVGGVLTVDRTNSGGGGGVQLNVAVGQGGTTSARRDGVIKHQSVQQQRTAAKFVDDHLVDLVGHADLSFSKSNSHVSLSPLLVVFFVERTQQRRGLCFTSAALKRTLRVNTSASLYKCAGILGLCLFQVLVEPVQSAILHFELAVSDTRAESLFRRLGGKLHAAVGNRLVNGGLIIPLRKLCFVRFCFLVVLALQLIQLFLDFGSVTAGLFQLRDVLIPVCDLLLQGFLVRLCVLCGFLVLFDVLAVHGKDLVRLLFRQADVQQLFFLHVQLLTG</sequence>
<keyword evidence="1" id="KW-1133">Transmembrane helix</keyword>
<feature type="transmembrane region" description="Helical" evidence="1">
    <location>
        <begin position="453"/>
        <end position="478"/>
    </location>
</feature>
<proteinExistence type="predicted"/>
<keyword evidence="1" id="KW-0812">Transmembrane</keyword>